<evidence type="ECO:0000313" key="7">
    <source>
        <dbReference type="EMBL" id="MTF40051.1"/>
    </source>
</evidence>
<keyword evidence="3" id="KW-0540">Nuclease</keyword>
<dbReference type="AlphaFoldDB" id="A0A844GYG0"/>
<reference evidence="7 8" key="1">
    <citation type="submission" date="2019-11" db="EMBL/GenBank/DDBJ databases">
        <title>Isolation of a new High Light Tolerant Cyanobacteria.</title>
        <authorList>
            <person name="Dobson Z."/>
            <person name="Vaughn N."/>
            <person name="Vaughn M."/>
            <person name="Fromme P."/>
            <person name="Mazor Y."/>
        </authorList>
    </citation>
    <scope>NUCLEOTIDE SEQUENCE [LARGE SCALE GENOMIC DNA]</scope>
    <source>
        <strain evidence="7 8">0216</strain>
    </source>
</reference>
<protein>
    <submittedName>
        <fullName evidence="7">DUF86 domain-containing protein</fullName>
    </submittedName>
</protein>
<dbReference type="RefSeq" id="WP_155084383.1">
    <property type="nucleotide sequence ID" value="NZ_WMIA01000021.1"/>
</dbReference>
<evidence type="ECO:0000256" key="4">
    <source>
        <dbReference type="ARBA" id="ARBA00022741"/>
    </source>
</evidence>
<dbReference type="EMBL" id="WMIA01000021">
    <property type="protein sequence ID" value="MTF40051.1"/>
    <property type="molecule type" value="Genomic_DNA"/>
</dbReference>
<dbReference type="InterPro" id="IPR008201">
    <property type="entry name" value="HepT-like"/>
</dbReference>
<dbReference type="PANTHER" id="PTHR34139">
    <property type="entry name" value="UPF0331 PROTEIN MJ0127"/>
    <property type="match status" value="1"/>
</dbReference>
<dbReference type="InterPro" id="IPR051813">
    <property type="entry name" value="HepT_RNase_toxin"/>
</dbReference>
<dbReference type="GO" id="GO:0004540">
    <property type="term" value="F:RNA nuclease activity"/>
    <property type="evidence" value="ECO:0007669"/>
    <property type="project" value="InterPro"/>
</dbReference>
<evidence type="ECO:0000313" key="8">
    <source>
        <dbReference type="Proteomes" id="UP000437131"/>
    </source>
</evidence>
<gene>
    <name evidence="7" type="ORF">GGC33_14095</name>
</gene>
<sequence>MLFTLRNLKLYLNDILDSIKKIESYTNNLTESELLEDEKTLDVVTHNLMIIGEATKNIPPEIRQKYEYIKWKQIIGLRNIIAHTYFSLDYDIICDILSNKKLDELQKVILLILDQI</sequence>
<dbReference type="Gene3D" id="1.20.120.580">
    <property type="entry name" value="bsu32300-like"/>
    <property type="match status" value="1"/>
</dbReference>
<dbReference type="GO" id="GO:0016787">
    <property type="term" value="F:hydrolase activity"/>
    <property type="evidence" value="ECO:0007669"/>
    <property type="project" value="UniProtKB-KW"/>
</dbReference>
<name>A0A844GYG0_9CHRO</name>
<keyword evidence="1" id="KW-0597">Phosphoprotein</keyword>
<dbReference type="Proteomes" id="UP000437131">
    <property type="component" value="Unassembled WGS sequence"/>
</dbReference>
<dbReference type="PANTHER" id="PTHR34139:SF1">
    <property type="entry name" value="RNASE MJ1380-RELATED"/>
    <property type="match status" value="1"/>
</dbReference>
<keyword evidence="2" id="KW-1277">Toxin-antitoxin system</keyword>
<evidence type="ECO:0000256" key="1">
    <source>
        <dbReference type="ARBA" id="ARBA00022553"/>
    </source>
</evidence>
<comment type="similarity">
    <text evidence="6">Belongs to the HepT RNase toxin family.</text>
</comment>
<keyword evidence="5" id="KW-0378">Hydrolase</keyword>
<dbReference type="Pfam" id="PF01934">
    <property type="entry name" value="HepT-like"/>
    <property type="match status" value="1"/>
</dbReference>
<dbReference type="GO" id="GO:0110001">
    <property type="term" value="C:toxin-antitoxin complex"/>
    <property type="evidence" value="ECO:0007669"/>
    <property type="project" value="InterPro"/>
</dbReference>
<evidence type="ECO:0000256" key="2">
    <source>
        <dbReference type="ARBA" id="ARBA00022649"/>
    </source>
</evidence>
<proteinExistence type="inferred from homology"/>
<organism evidence="7 8">
    <name type="scientific">Cyanobacterium aponinum 0216</name>
    <dbReference type="NCBI Taxonomy" id="2676140"/>
    <lineage>
        <taxon>Bacteria</taxon>
        <taxon>Bacillati</taxon>
        <taxon>Cyanobacteriota</taxon>
        <taxon>Cyanophyceae</taxon>
        <taxon>Oscillatoriophycideae</taxon>
        <taxon>Chroococcales</taxon>
        <taxon>Geminocystaceae</taxon>
        <taxon>Cyanobacterium</taxon>
    </lineage>
</organism>
<evidence type="ECO:0000256" key="6">
    <source>
        <dbReference type="ARBA" id="ARBA00024207"/>
    </source>
</evidence>
<keyword evidence="4" id="KW-0547">Nucleotide-binding</keyword>
<comment type="caution">
    <text evidence="7">The sequence shown here is derived from an EMBL/GenBank/DDBJ whole genome shotgun (WGS) entry which is preliminary data.</text>
</comment>
<dbReference type="InterPro" id="IPR037038">
    <property type="entry name" value="HepT-like_sf"/>
</dbReference>
<evidence type="ECO:0000256" key="5">
    <source>
        <dbReference type="ARBA" id="ARBA00022801"/>
    </source>
</evidence>
<dbReference type="GO" id="GO:0000166">
    <property type="term" value="F:nucleotide binding"/>
    <property type="evidence" value="ECO:0007669"/>
    <property type="project" value="UniProtKB-KW"/>
</dbReference>
<evidence type="ECO:0000256" key="3">
    <source>
        <dbReference type="ARBA" id="ARBA00022722"/>
    </source>
</evidence>
<accession>A0A844GYG0</accession>